<dbReference type="PANTHER" id="PTHR11732">
    <property type="entry name" value="ALDO/KETO REDUCTASE"/>
    <property type="match status" value="1"/>
</dbReference>
<dbReference type="Gene3D" id="3.20.20.100">
    <property type="entry name" value="NADP-dependent oxidoreductase domain"/>
    <property type="match status" value="1"/>
</dbReference>
<keyword evidence="6" id="KW-1185">Reference proteome</keyword>
<organism evidence="5 6">
    <name type="scientific">Psophocarpus tetragonolobus</name>
    <name type="common">Winged bean</name>
    <name type="synonym">Dolichos tetragonolobus</name>
    <dbReference type="NCBI Taxonomy" id="3891"/>
    <lineage>
        <taxon>Eukaryota</taxon>
        <taxon>Viridiplantae</taxon>
        <taxon>Streptophyta</taxon>
        <taxon>Embryophyta</taxon>
        <taxon>Tracheophyta</taxon>
        <taxon>Spermatophyta</taxon>
        <taxon>Magnoliopsida</taxon>
        <taxon>eudicotyledons</taxon>
        <taxon>Gunneridae</taxon>
        <taxon>Pentapetalae</taxon>
        <taxon>rosids</taxon>
        <taxon>fabids</taxon>
        <taxon>Fabales</taxon>
        <taxon>Fabaceae</taxon>
        <taxon>Papilionoideae</taxon>
        <taxon>50 kb inversion clade</taxon>
        <taxon>NPAAA clade</taxon>
        <taxon>indigoferoid/millettioid clade</taxon>
        <taxon>Phaseoleae</taxon>
        <taxon>Psophocarpus</taxon>
    </lineage>
</organism>
<reference evidence="5 6" key="1">
    <citation type="submission" date="2024-01" db="EMBL/GenBank/DDBJ databases">
        <title>The genomes of 5 underutilized Papilionoideae crops provide insights into root nodulation and disease resistanc.</title>
        <authorList>
            <person name="Jiang F."/>
        </authorList>
    </citation>
    <scope>NUCLEOTIDE SEQUENCE [LARGE SCALE GENOMIC DNA]</scope>
    <source>
        <strain evidence="5">DUOXIRENSHENG_FW03</strain>
        <tissue evidence="5">Leaves</tissue>
    </source>
</reference>
<dbReference type="PRINTS" id="PR00069">
    <property type="entry name" value="ALDKETRDTASE"/>
</dbReference>
<dbReference type="GO" id="GO:0016491">
    <property type="term" value="F:oxidoreductase activity"/>
    <property type="evidence" value="ECO:0007669"/>
    <property type="project" value="UniProtKB-KW"/>
</dbReference>
<dbReference type="FunFam" id="3.20.20.100:FF:000013">
    <property type="entry name" value="NADPH-dependent codeinone reductase 1-1"/>
    <property type="match status" value="1"/>
</dbReference>
<evidence type="ECO:0000259" key="4">
    <source>
        <dbReference type="Pfam" id="PF00248"/>
    </source>
</evidence>
<accession>A0AAN9SEL4</accession>
<evidence type="ECO:0000313" key="6">
    <source>
        <dbReference type="Proteomes" id="UP001386955"/>
    </source>
</evidence>
<dbReference type="InterPro" id="IPR023210">
    <property type="entry name" value="NADP_OxRdtase_dom"/>
</dbReference>
<keyword evidence="3" id="KW-0560">Oxidoreductase</keyword>
<evidence type="ECO:0000313" key="5">
    <source>
        <dbReference type="EMBL" id="KAK7395238.1"/>
    </source>
</evidence>
<dbReference type="EMBL" id="JAYMYS010000004">
    <property type="protein sequence ID" value="KAK7395238.1"/>
    <property type="molecule type" value="Genomic_DNA"/>
</dbReference>
<keyword evidence="2" id="KW-0521">NADP</keyword>
<sequence length="410" mass="46065">MPSCGDPDSEVTIISHALSQKRLNIIIRHTYQQVDSPQEEPASCIIATVSPFSVLNEIRYFELNNGARMPSLGLGTWLIDPAVLADVITYAVKVGYRHIDCAHAYRNEKEDLRRLWKEKLPSKLGRGTDTIAGGSESIVPIILCLGGGNAEEKVQIGSVLKKLFEDGVVKREDLWITSKLWCSDHASKDVPEALDRTLKNLQLDYIDLYLIHFPIRMKKGSEGFKVENIVPLDMPSTWKAMEALYDNGKARTIGVSNFSTKKLGELLEVARVIPAVNQLECHPAWRQEKLKAFCKSKSLHLSGYSPLGSPGWLEGDLLKHPTINMIAKKLRKTPAQIVLRWGLQMGHSVLPKSSNKVRIKENYDIFNWSIPEDMLAEFSEIQQVRFLNVTSFLDPSGSHLSEDEFWDGDA</sequence>
<dbReference type="Pfam" id="PF00248">
    <property type="entry name" value="Aldo_ket_red"/>
    <property type="match status" value="1"/>
</dbReference>
<feature type="domain" description="NADP-dependent oxidoreductase" evidence="4">
    <location>
        <begin position="154"/>
        <end position="381"/>
    </location>
</feature>
<dbReference type="InterPro" id="IPR044498">
    <property type="entry name" value="AKR4C"/>
</dbReference>
<dbReference type="InterPro" id="IPR036812">
    <property type="entry name" value="NAD(P)_OxRdtase_dom_sf"/>
</dbReference>
<comment type="similarity">
    <text evidence="1">Belongs to the aldo/keto reductase family.</text>
</comment>
<comment type="caution">
    <text evidence="5">The sequence shown here is derived from an EMBL/GenBank/DDBJ whole genome shotgun (WGS) entry which is preliminary data.</text>
</comment>
<protein>
    <recommendedName>
        <fullName evidence="4">NADP-dependent oxidoreductase domain-containing protein</fullName>
    </recommendedName>
</protein>
<dbReference type="SUPFAM" id="SSF51430">
    <property type="entry name" value="NAD(P)-linked oxidoreductase"/>
    <property type="match status" value="1"/>
</dbReference>
<dbReference type="InterPro" id="IPR020471">
    <property type="entry name" value="AKR"/>
</dbReference>
<dbReference type="AlphaFoldDB" id="A0AAN9SEL4"/>
<dbReference type="PROSITE" id="PS00063">
    <property type="entry name" value="ALDOKETO_REDUCTASE_3"/>
    <property type="match status" value="1"/>
</dbReference>
<dbReference type="GO" id="GO:0009821">
    <property type="term" value="P:alkaloid biosynthetic process"/>
    <property type="evidence" value="ECO:0007669"/>
    <property type="project" value="UniProtKB-ARBA"/>
</dbReference>
<proteinExistence type="inferred from homology"/>
<evidence type="ECO:0000256" key="3">
    <source>
        <dbReference type="ARBA" id="ARBA00023002"/>
    </source>
</evidence>
<dbReference type="Proteomes" id="UP001386955">
    <property type="component" value="Unassembled WGS sequence"/>
</dbReference>
<name>A0AAN9SEL4_PSOTE</name>
<gene>
    <name evidence="5" type="ORF">VNO78_15786</name>
</gene>
<evidence type="ECO:0000256" key="2">
    <source>
        <dbReference type="ARBA" id="ARBA00022857"/>
    </source>
</evidence>
<evidence type="ECO:0000256" key="1">
    <source>
        <dbReference type="ARBA" id="ARBA00007905"/>
    </source>
</evidence>
<dbReference type="CDD" id="cd19125">
    <property type="entry name" value="AKR_AKR4C1-15"/>
    <property type="match status" value="1"/>
</dbReference>
<dbReference type="PROSITE" id="PS00062">
    <property type="entry name" value="ALDOKETO_REDUCTASE_2"/>
    <property type="match status" value="1"/>
</dbReference>
<dbReference type="InterPro" id="IPR018170">
    <property type="entry name" value="Aldo/ket_reductase_CS"/>
</dbReference>